<feature type="signal peptide" evidence="2">
    <location>
        <begin position="1"/>
        <end position="16"/>
    </location>
</feature>
<evidence type="ECO:0000256" key="1">
    <source>
        <dbReference type="SAM" id="MobiDB-lite"/>
    </source>
</evidence>
<dbReference type="Proteomes" id="UP000591131">
    <property type="component" value="Unassembled WGS sequence"/>
</dbReference>
<reference evidence="3 4" key="1">
    <citation type="submission" date="2020-04" db="EMBL/GenBank/DDBJ databases">
        <title>Perkinsus chesapeaki whole genome sequence.</title>
        <authorList>
            <person name="Bogema D.R."/>
        </authorList>
    </citation>
    <scope>NUCLEOTIDE SEQUENCE [LARGE SCALE GENOMIC DNA]</scope>
    <source>
        <strain evidence="3">ATCC PRA-425</strain>
    </source>
</reference>
<feature type="chain" id="PRO_5029592562" evidence="2">
    <location>
        <begin position="17"/>
        <end position="199"/>
    </location>
</feature>
<dbReference type="AlphaFoldDB" id="A0A7J6LRE7"/>
<feature type="region of interest" description="Disordered" evidence="1">
    <location>
        <begin position="125"/>
        <end position="199"/>
    </location>
</feature>
<organism evidence="3 4">
    <name type="scientific">Perkinsus chesapeaki</name>
    <name type="common">Clam parasite</name>
    <name type="synonym">Perkinsus andrewsi</name>
    <dbReference type="NCBI Taxonomy" id="330153"/>
    <lineage>
        <taxon>Eukaryota</taxon>
        <taxon>Sar</taxon>
        <taxon>Alveolata</taxon>
        <taxon>Perkinsozoa</taxon>
        <taxon>Perkinsea</taxon>
        <taxon>Perkinsida</taxon>
        <taxon>Perkinsidae</taxon>
        <taxon>Perkinsus</taxon>
    </lineage>
</organism>
<name>A0A7J6LRE7_PERCH</name>
<feature type="region of interest" description="Disordered" evidence="1">
    <location>
        <begin position="86"/>
        <end position="113"/>
    </location>
</feature>
<comment type="caution">
    <text evidence="3">The sequence shown here is derived from an EMBL/GenBank/DDBJ whole genome shotgun (WGS) entry which is preliminary data.</text>
</comment>
<proteinExistence type="predicted"/>
<evidence type="ECO:0000313" key="4">
    <source>
        <dbReference type="Proteomes" id="UP000591131"/>
    </source>
</evidence>
<evidence type="ECO:0000256" key="2">
    <source>
        <dbReference type="SAM" id="SignalP"/>
    </source>
</evidence>
<dbReference type="EMBL" id="JAAPAO010000377">
    <property type="protein sequence ID" value="KAF4661461.1"/>
    <property type="molecule type" value="Genomic_DNA"/>
</dbReference>
<feature type="compositionally biased region" description="Basic and acidic residues" evidence="1">
    <location>
        <begin position="90"/>
        <end position="103"/>
    </location>
</feature>
<keyword evidence="4" id="KW-1185">Reference proteome</keyword>
<protein>
    <submittedName>
        <fullName evidence="3">Uncharacterized protein</fullName>
    </submittedName>
</protein>
<keyword evidence="2" id="KW-0732">Signal</keyword>
<gene>
    <name evidence="3" type="ORF">FOL47_006672</name>
</gene>
<sequence length="199" mass="21752">MLFLLFTLVNFPTSLCGSNKGLGRSRVDRVAPATYQYDSSKGSPLPTGVKDVIMGLVMGKKAGDRQNPHLVIPMKFNDVDSPLIATEAGNRLDKPEVRDRSDSGESAPSPAETRDLISMQAQQSFYVPQEEPLDLSTHSRRRREGGIGNTPEDQNPAGAVDLQDALAGPSEVGNRPLKRSAENLDDTKVPLKKRELKKR</sequence>
<feature type="compositionally biased region" description="Basic and acidic residues" evidence="1">
    <location>
        <begin position="179"/>
        <end position="193"/>
    </location>
</feature>
<accession>A0A7J6LRE7</accession>
<evidence type="ECO:0000313" key="3">
    <source>
        <dbReference type="EMBL" id="KAF4661461.1"/>
    </source>
</evidence>